<reference evidence="2" key="1">
    <citation type="journal article" date="2013" name="Genome Biol.">
        <title>Draft genome of the mountain pine beetle, Dendroctonus ponderosae Hopkins, a major forest pest.</title>
        <authorList>
            <person name="Keeling C.I."/>
            <person name="Yuen M.M."/>
            <person name="Liao N.Y."/>
            <person name="Docking T.R."/>
            <person name="Chan S.K."/>
            <person name="Taylor G.A."/>
            <person name="Palmquist D.L."/>
            <person name="Jackman S.D."/>
            <person name="Nguyen A."/>
            <person name="Li M."/>
            <person name="Henderson H."/>
            <person name="Janes J.K."/>
            <person name="Zhao Y."/>
            <person name="Pandoh P."/>
            <person name="Moore R."/>
            <person name="Sperling F.A."/>
            <person name="Huber D.P."/>
            <person name="Birol I."/>
            <person name="Jones S.J."/>
            <person name="Bohlmann J."/>
        </authorList>
    </citation>
    <scope>NUCLEOTIDE SEQUENCE</scope>
</reference>
<evidence type="ECO:0000313" key="2">
    <source>
        <dbReference type="Proteomes" id="UP000019118"/>
    </source>
</evidence>
<sequence>MESHHLNLEKAEMVPLRLEQVAGFKERTNDVVYCKPLVDSSSTKVVIFFPGDVQDYIENMEANHDVEIYKKWNLESCASDLQNKFSECHILVIRPCKLHCKMISCFGNFVTSSEDGVPTYTPNYDSFRHLNRLLKGVEERLVGQSNEGSSSEEWNSQQKLNLLQLDLIIIGFSKGCVVLNQFLYELHHFKSNEFDEEVDAVTGRIRDMFWLDGGHSGGKNTWVVDENVLKTLSLADINVHVVVTPYQIEDVNRPWIQIEENLFSTRLLEYNCKLERKQHFMNSCPTLLNHFRLLNVFERSA</sequence>
<dbReference type="RefSeq" id="XP_019762412.1">
    <property type="nucleotide sequence ID" value="XM_019906853.2"/>
</dbReference>
<dbReference type="PANTHER" id="PTHR31296">
    <property type="entry name" value="UPF0565 PROTEIN C2ORF69"/>
    <property type="match status" value="1"/>
</dbReference>
<dbReference type="EnsemblMetazoa" id="XM_019906853.1">
    <property type="protein sequence ID" value="XP_019762412.1"/>
    <property type="gene ID" value="LOC109539225"/>
</dbReference>
<name>A0AAR5PNB4_DENPD</name>
<organism evidence="1 2">
    <name type="scientific">Dendroctonus ponderosae</name>
    <name type="common">Mountain pine beetle</name>
    <dbReference type="NCBI Taxonomy" id="77166"/>
    <lineage>
        <taxon>Eukaryota</taxon>
        <taxon>Metazoa</taxon>
        <taxon>Ecdysozoa</taxon>
        <taxon>Arthropoda</taxon>
        <taxon>Hexapoda</taxon>
        <taxon>Insecta</taxon>
        <taxon>Pterygota</taxon>
        <taxon>Neoptera</taxon>
        <taxon>Endopterygota</taxon>
        <taxon>Coleoptera</taxon>
        <taxon>Polyphaga</taxon>
        <taxon>Cucujiformia</taxon>
        <taxon>Curculionidae</taxon>
        <taxon>Scolytinae</taxon>
        <taxon>Dendroctonus</taxon>
    </lineage>
</organism>
<dbReference type="GO" id="GO:0005739">
    <property type="term" value="C:mitochondrion"/>
    <property type="evidence" value="ECO:0007669"/>
    <property type="project" value="TreeGrafter"/>
</dbReference>
<dbReference type="Pfam" id="PF10561">
    <property type="entry name" value="C2orf69"/>
    <property type="match status" value="1"/>
</dbReference>
<dbReference type="InterPro" id="IPR018881">
    <property type="entry name" value="C2orf69_mit"/>
</dbReference>
<proteinExistence type="predicted"/>
<protein>
    <submittedName>
        <fullName evidence="1">Uncharacterized protein</fullName>
    </submittedName>
</protein>
<reference evidence="1" key="2">
    <citation type="submission" date="2024-08" db="UniProtKB">
        <authorList>
            <consortium name="EnsemblMetazoa"/>
        </authorList>
    </citation>
    <scope>IDENTIFICATION</scope>
</reference>
<evidence type="ECO:0000313" key="1">
    <source>
        <dbReference type="EnsemblMetazoa" id="XP_019762412.1"/>
    </source>
</evidence>
<dbReference type="KEGG" id="dpa:109539225"/>
<dbReference type="GeneID" id="109539225"/>
<dbReference type="PANTHER" id="PTHR31296:SF1">
    <property type="entry name" value="MITOCHONDRIAL PROTEIN C2ORF69"/>
    <property type="match status" value="1"/>
</dbReference>
<keyword evidence="2" id="KW-1185">Reference proteome</keyword>
<dbReference type="AlphaFoldDB" id="A0AAR5PNB4"/>
<dbReference type="Proteomes" id="UP000019118">
    <property type="component" value="Unassembled WGS sequence"/>
</dbReference>
<accession>A0AAR5PNB4</accession>